<dbReference type="Pfam" id="PF07693">
    <property type="entry name" value="KAP_NTPase"/>
    <property type="match status" value="1"/>
</dbReference>
<keyword evidence="1" id="KW-0175">Coiled coil</keyword>
<reference evidence="5" key="2">
    <citation type="submission" date="2016-11" db="EMBL/GenBank/DDBJ databases">
        <authorList>
            <person name="Varghese N."/>
            <person name="Submissions S."/>
        </authorList>
    </citation>
    <scope>NUCLEOTIDE SEQUENCE [LARGE SCALE GENOMIC DNA]</scope>
    <source>
        <strain evidence="5">DSM 19859</strain>
    </source>
</reference>
<reference evidence="3 6" key="3">
    <citation type="submission" date="2018-07" db="EMBL/GenBank/DDBJ databases">
        <title>Leeuwenhoekiella genomics.</title>
        <authorList>
            <person name="Tahon G."/>
            <person name="Willems A."/>
        </authorList>
    </citation>
    <scope>NUCLEOTIDE SEQUENCE [LARGE SCALE GENOMIC DNA]</scope>
    <source>
        <strain evidence="3 6">LMG 24856</strain>
    </source>
</reference>
<dbReference type="InterPro" id="IPR027417">
    <property type="entry name" value="P-loop_NTPase"/>
</dbReference>
<dbReference type="PANTHER" id="PTHR22674:SF6">
    <property type="entry name" value="NTPASE KAP FAMILY P-LOOP DOMAIN-CONTAINING PROTEIN 1"/>
    <property type="match status" value="1"/>
</dbReference>
<evidence type="ECO:0000313" key="5">
    <source>
        <dbReference type="Proteomes" id="UP000184240"/>
    </source>
</evidence>
<dbReference type="Proteomes" id="UP000184240">
    <property type="component" value="Unassembled WGS sequence"/>
</dbReference>
<evidence type="ECO:0000313" key="3">
    <source>
        <dbReference type="EMBL" id="RXG30326.1"/>
    </source>
</evidence>
<evidence type="ECO:0000313" key="4">
    <source>
        <dbReference type="EMBL" id="SHI04528.1"/>
    </source>
</evidence>
<dbReference type="EMBL" id="QOVN01000002">
    <property type="protein sequence ID" value="RXG30326.1"/>
    <property type="molecule type" value="Genomic_DNA"/>
</dbReference>
<dbReference type="SUPFAM" id="SSF52540">
    <property type="entry name" value="P-loop containing nucleoside triphosphate hydrolases"/>
    <property type="match status" value="1"/>
</dbReference>
<dbReference type="AlphaFoldDB" id="A0A1M5XYB0"/>
<sequence>MSEHYSSDKPVEIENQDRFQRYGFSKRIAETIVQRENEEGIVIGIYGAWGEGKTSVLNFIKSELDLKENILTLTLNPWRYNDEESLIKNFLNKVAEVLGKELDTNKEKLGSFIEKYGTFGSIIGKDVSEIGKNLSNVDLETLKNRIDEFLKESESKLVIFVDDIDRLDKQEIYSLFRLVKLTADFTNTTYVLSFDEKMVASAIGERFGKGNIDSGHNFLEKIIQVPLQIPQAQPDALKKYCFELVDNAINKSTLELTKEEVQRFVSAFSHNILLRLKTPRLAIRYGNSLSFAIPLLKGEVNHVDLMLIEAIKVFYPKHYLFIKSFPHYFTSSYSSRSTYGDGQSVKEKKEELKKHLDKLASDLTKNEKDAIFQLLKTLFPRLNEAFHNTFQHEGHKQWLKEKRIVSTSYFKRYFSYAVIEGELSDVMFEEFMQSLEAIEIKDIAKGMKDIINESSPENFLFKVRTYEDSLSWKASQNLILTIAVMSELFPKGDSFFSFGMGGAQSQASIFIYNLLKNHKDNDEVFELSKTLMGKEIPYDFAYQINNWLRSGEGEEKIFKQEQYVELATVLRKRALEECGELPIFVKFPDNIFYIFSTWYENNPEDLESYLKGYIDEEPKYLKQLFLALTPTATSSNHPEPYKSNFDKEGYDYITNILNKDYLHAKINEYFSDELHQEGVKFQRFDHNQSEINILRQFEHWYSKDDGIEEAEIVE</sequence>
<gene>
    <name evidence="3" type="ORF">DSM01_1076</name>
    <name evidence="4" type="ORF">SAMN04487999_1781</name>
</gene>
<protein>
    <submittedName>
        <fullName evidence="4">KAP family P-loop domain-containing protein</fullName>
    </submittedName>
    <submittedName>
        <fullName evidence="3">KAP-like P-loop domain-containing protein</fullName>
    </submittedName>
</protein>
<feature type="domain" description="KAP NTPase" evidence="2">
    <location>
        <begin position="23"/>
        <end position="289"/>
    </location>
</feature>
<evidence type="ECO:0000259" key="2">
    <source>
        <dbReference type="Pfam" id="PF07693"/>
    </source>
</evidence>
<dbReference type="RefSeq" id="WP_072982334.1">
    <property type="nucleotide sequence ID" value="NZ_FQXT01000003.1"/>
</dbReference>
<evidence type="ECO:0000313" key="6">
    <source>
        <dbReference type="Proteomes" id="UP000290037"/>
    </source>
</evidence>
<accession>A0A1M5XYB0</accession>
<dbReference type="InterPro" id="IPR011646">
    <property type="entry name" value="KAP_P-loop"/>
</dbReference>
<reference evidence="4" key="1">
    <citation type="submission" date="2016-11" db="EMBL/GenBank/DDBJ databases">
        <authorList>
            <person name="Jaros S."/>
            <person name="Januszkiewicz K."/>
            <person name="Wedrychowicz H."/>
        </authorList>
    </citation>
    <scope>NUCLEOTIDE SEQUENCE [LARGE SCALE GENOMIC DNA]</scope>
    <source>
        <strain evidence="4">DSM 19859</strain>
    </source>
</reference>
<dbReference type="Proteomes" id="UP000290037">
    <property type="component" value="Unassembled WGS sequence"/>
</dbReference>
<name>A0A1M5XYB0_9FLAO</name>
<dbReference type="Gene3D" id="3.40.50.300">
    <property type="entry name" value="P-loop containing nucleotide triphosphate hydrolases"/>
    <property type="match status" value="1"/>
</dbReference>
<dbReference type="PANTHER" id="PTHR22674">
    <property type="entry name" value="NTPASE, KAP FAMILY P-LOOP DOMAIN-CONTAINING 1"/>
    <property type="match status" value="1"/>
</dbReference>
<evidence type="ECO:0000256" key="1">
    <source>
        <dbReference type="SAM" id="Coils"/>
    </source>
</evidence>
<feature type="coiled-coil region" evidence="1">
    <location>
        <begin position="342"/>
        <end position="369"/>
    </location>
</feature>
<dbReference type="STRING" id="573501.SAMN04487999_1781"/>
<proteinExistence type="predicted"/>
<dbReference type="EMBL" id="FQXT01000003">
    <property type="protein sequence ID" value="SHI04528.1"/>
    <property type="molecule type" value="Genomic_DNA"/>
</dbReference>
<organism evidence="4 5">
    <name type="scientific">Leeuwenhoekiella palythoae</name>
    <dbReference type="NCBI Taxonomy" id="573501"/>
    <lineage>
        <taxon>Bacteria</taxon>
        <taxon>Pseudomonadati</taxon>
        <taxon>Bacteroidota</taxon>
        <taxon>Flavobacteriia</taxon>
        <taxon>Flavobacteriales</taxon>
        <taxon>Flavobacteriaceae</taxon>
        <taxon>Leeuwenhoekiella</taxon>
    </lineage>
</organism>
<keyword evidence="6" id="KW-1185">Reference proteome</keyword>
<dbReference type="InterPro" id="IPR052754">
    <property type="entry name" value="NTPase_KAP_P-loop"/>
</dbReference>
<dbReference type="OrthoDB" id="88903at2"/>